<name>A0ABW8K5X6_9GAMM</name>
<dbReference type="InterPro" id="IPR023577">
    <property type="entry name" value="CYTH_domain"/>
</dbReference>
<proteinExistence type="predicted"/>
<comment type="caution">
    <text evidence="2">The sequence shown here is derived from an EMBL/GenBank/DDBJ whole genome shotgun (WGS) entry which is preliminary data.</text>
</comment>
<dbReference type="SUPFAM" id="SSF55154">
    <property type="entry name" value="CYTH-like phosphatases"/>
    <property type="match status" value="1"/>
</dbReference>
<evidence type="ECO:0000259" key="1">
    <source>
        <dbReference type="PROSITE" id="PS51707"/>
    </source>
</evidence>
<dbReference type="Pfam" id="PF01928">
    <property type="entry name" value="CYTH"/>
    <property type="match status" value="1"/>
</dbReference>
<dbReference type="PROSITE" id="PS51707">
    <property type="entry name" value="CYTH"/>
    <property type="match status" value="1"/>
</dbReference>
<dbReference type="CDD" id="cd07891">
    <property type="entry name" value="CYTH-like_CthTTM-like_1"/>
    <property type="match status" value="1"/>
</dbReference>
<dbReference type="EMBL" id="JADIKD010000010">
    <property type="protein sequence ID" value="MFK2917556.1"/>
    <property type="molecule type" value="Genomic_DNA"/>
</dbReference>
<dbReference type="Proteomes" id="UP001620408">
    <property type="component" value="Unassembled WGS sequence"/>
</dbReference>
<dbReference type="InterPro" id="IPR033469">
    <property type="entry name" value="CYTH-like_dom_sf"/>
</dbReference>
<dbReference type="PIRSF" id="PIRSF016487">
    <property type="entry name" value="CYTH_UCP016487"/>
    <property type="match status" value="1"/>
</dbReference>
<protein>
    <submittedName>
        <fullName evidence="2">CYTH domain-containing protein</fullName>
    </submittedName>
</protein>
<organism evidence="2 3">
    <name type="scientific">Dyella koreensis</name>
    <dbReference type="NCBI Taxonomy" id="311235"/>
    <lineage>
        <taxon>Bacteria</taxon>
        <taxon>Pseudomonadati</taxon>
        <taxon>Pseudomonadota</taxon>
        <taxon>Gammaproteobacteria</taxon>
        <taxon>Lysobacterales</taxon>
        <taxon>Rhodanobacteraceae</taxon>
        <taxon>Dyella</taxon>
    </lineage>
</organism>
<evidence type="ECO:0000313" key="2">
    <source>
        <dbReference type="EMBL" id="MFK2917556.1"/>
    </source>
</evidence>
<dbReference type="PANTHER" id="PTHR40114:SF1">
    <property type="entry name" value="SLR0698 PROTEIN"/>
    <property type="match status" value="1"/>
</dbReference>
<evidence type="ECO:0000313" key="3">
    <source>
        <dbReference type="Proteomes" id="UP001620408"/>
    </source>
</evidence>
<sequence length="182" mass="20127">MGVEIERKFLLHSEAWRPAVERSERIAQGYLVGAEALRAGHTRASVRVRRAGERAWLNIKSAQLGIERAEFEYPVPLADAEALLASLCDGVLEKFRHIVTVDGVVFEIDEFLGDNAGLVVAEVELDAPDAAFPRPAWLGREVSALARYYNVNLIEHPYACWTSAERNADDAGQHPLGEQTSC</sequence>
<feature type="domain" description="CYTH" evidence="1">
    <location>
        <begin position="2"/>
        <end position="155"/>
    </location>
</feature>
<reference evidence="2 3" key="1">
    <citation type="submission" date="2020-10" db="EMBL/GenBank/DDBJ databases">
        <title>Phylogeny of dyella-like bacteria.</title>
        <authorList>
            <person name="Fu J."/>
        </authorList>
    </citation>
    <scope>NUCLEOTIDE SEQUENCE [LARGE SCALE GENOMIC DNA]</scope>
    <source>
        <strain evidence="2 3">BB4</strain>
    </source>
</reference>
<dbReference type="PANTHER" id="PTHR40114">
    <property type="entry name" value="SLR0698 PROTEIN"/>
    <property type="match status" value="1"/>
</dbReference>
<accession>A0ABW8K5X6</accession>
<dbReference type="InterPro" id="IPR012042">
    <property type="entry name" value="NeuTTM/CthTTM-like"/>
</dbReference>
<dbReference type="SMART" id="SM01118">
    <property type="entry name" value="CYTH"/>
    <property type="match status" value="1"/>
</dbReference>
<keyword evidence="3" id="KW-1185">Reference proteome</keyword>
<gene>
    <name evidence="2" type="ORF">ISS97_09785</name>
</gene>
<dbReference type="RefSeq" id="WP_379986868.1">
    <property type="nucleotide sequence ID" value="NZ_JADIKD010000010.1"/>
</dbReference>
<dbReference type="Gene3D" id="2.40.320.10">
    <property type="entry name" value="Hypothetical Protein Pfu-838710-001"/>
    <property type="match status" value="1"/>
</dbReference>